<dbReference type="GO" id="GO:0016887">
    <property type="term" value="F:ATP hydrolysis activity"/>
    <property type="evidence" value="ECO:0007669"/>
    <property type="project" value="InterPro"/>
</dbReference>
<dbReference type="Pfam" id="PF12399">
    <property type="entry name" value="BCA_ABC_TP_C"/>
    <property type="match status" value="1"/>
</dbReference>
<dbReference type="GO" id="GO:0005886">
    <property type="term" value="C:plasma membrane"/>
    <property type="evidence" value="ECO:0007669"/>
    <property type="project" value="TreeGrafter"/>
</dbReference>
<dbReference type="PANTHER" id="PTHR45772:SF4">
    <property type="entry name" value="ABC TRANSPORTER ATP-BINDING PROTEIN"/>
    <property type="match status" value="1"/>
</dbReference>
<name>A0A1H5K0K8_9ACTN</name>
<dbReference type="AlphaFoldDB" id="A0A1H5K0K8"/>
<keyword evidence="3 5" id="KW-0067">ATP-binding</keyword>
<evidence type="ECO:0000256" key="3">
    <source>
        <dbReference type="ARBA" id="ARBA00022840"/>
    </source>
</evidence>
<reference evidence="6" key="1">
    <citation type="submission" date="2016-10" db="EMBL/GenBank/DDBJ databases">
        <authorList>
            <person name="Varghese N."/>
            <person name="Submissions S."/>
        </authorList>
    </citation>
    <scope>NUCLEOTIDE SEQUENCE [LARGE SCALE GENOMIC DNA]</scope>
    <source>
        <strain evidence="6">DSM 45237</strain>
    </source>
</reference>
<feature type="domain" description="ABC transporter" evidence="4">
    <location>
        <begin position="17"/>
        <end position="264"/>
    </location>
</feature>
<dbReference type="OrthoDB" id="9805514at2"/>
<dbReference type="PANTHER" id="PTHR45772">
    <property type="entry name" value="CONSERVED COMPONENT OF ABC TRANSPORTER FOR NATURAL AMINO ACIDS-RELATED"/>
    <property type="match status" value="1"/>
</dbReference>
<dbReference type="SUPFAM" id="SSF52540">
    <property type="entry name" value="P-loop containing nucleoside triphosphate hydrolases"/>
    <property type="match status" value="1"/>
</dbReference>
<sequence>MASRAPTQADERTPPALEADDVQLRFGGIRALDGLSLRVDGGICAVVGPNGAGKSTLFNCVSGLYRPQRGAVRVNGTDVLGLPPHRISALGVGRTFQNLALFPRLSVIENVLLGAYQRHADGLVACALHLRRQRRHERRLRAEAYEVLERLELADLAEHDASGLPFSVLKRVEIARALVNGPRLLLLDEPAAGLPHGQVDELGGYISAVRRDFDVAIVLVEHHMGLVMSISDRVIVLNLGRCIAAGTADEVSADPTVIEAYLGAAR</sequence>
<evidence type="ECO:0000259" key="4">
    <source>
        <dbReference type="PROSITE" id="PS50893"/>
    </source>
</evidence>
<dbReference type="InterPro" id="IPR003593">
    <property type="entry name" value="AAA+_ATPase"/>
</dbReference>
<evidence type="ECO:0000256" key="1">
    <source>
        <dbReference type="ARBA" id="ARBA00022448"/>
    </source>
</evidence>
<dbReference type="GO" id="GO:0005524">
    <property type="term" value="F:ATP binding"/>
    <property type="evidence" value="ECO:0007669"/>
    <property type="project" value="UniProtKB-KW"/>
</dbReference>
<dbReference type="InterPro" id="IPR027417">
    <property type="entry name" value="P-loop_NTPase"/>
</dbReference>
<dbReference type="PROSITE" id="PS50893">
    <property type="entry name" value="ABC_TRANSPORTER_2"/>
    <property type="match status" value="1"/>
</dbReference>
<dbReference type="Gene3D" id="3.40.50.300">
    <property type="entry name" value="P-loop containing nucleotide triphosphate hydrolases"/>
    <property type="match status" value="1"/>
</dbReference>
<dbReference type="FunFam" id="3.40.50.300:FF:000421">
    <property type="entry name" value="Branched-chain amino acid ABC transporter ATP-binding protein"/>
    <property type="match status" value="1"/>
</dbReference>
<dbReference type="CDD" id="cd03219">
    <property type="entry name" value="ABC_Mj1267_LivG_branched"/>
    <property type="match status" value="1"/>
</dbReference>
<dbReference type="InterPro" id="IPR032823">
    <property type="entry name" value="BCA_ABC_TP_C"/>
</dbReference>
<accession>A0A1H5K0K8</accession>
<dbReference type="InterPro" id="IPR051120">
    <property type="entry name" value="ABC_AA/LPS_Transport"/>
</dbReference>
<gene>
    <name evidence="5" type="ORF">SAMN04488561_1839</name>
</gene>
<evidence type="ECO:0000313" key="5">
    <source>
        <dbReference type="EMBL" id="SEE58346.1"/>
    </source>
</evidence>
<dbReference type="STRING" id="561176.SAMN04488561_1839"/>
<keyword evidence="1" id="KW-0813">Transport</keyword>
<dbReference type="Pfam" id="PF00005">
    <property type="entry name" value="ABC_tran"/>
    <property type="match status" value="1"/>
</dbReference>
<dbReference type="Proteomes" id="UP000181980">
    <property type="component" value="Unassembled WGS sequence"/>
</dbReference>
<organism evidence="5 6">
    <name type="scientific">Jiangella alba</name>
    <dbReference type="NCBI Taxonomy" id="561176"/>
    <lineage>
        <taxon>Bacteria</taxon>
        <taxon>Bacillati</taxon>
        <taxon>Actinomycetota</taxon>
        <taxon>Actinomycetes</taxon>
        <taxon>Jiangellales</taxon>
        <taxon>Jiangellaceae</taxon>
        <taxon>Jiangella</taxon>
    </lineage>
</organism>
<dbReference type="EMBL" id="FNUC01000003">
    <property type="protein sequence ID" value="SEE58346.1"/>
    <property type="molecule type" value="Genomic_DNA"/>
</dbReference>
<proteinExistence type="predicted"/>
<keyword evidence="6" id="KW-1185">Reference proteome</keyword>
<protein>
    <submittedName>
        <fullName evidence="5">Amino acid/amide ABC transporter ATP-binding protein 1, HAAT family</fullName>
    </submittedName>
</protein>
<evidence type="ECO:0000256" key="2">
    <source>
        <dbReference type="ARBA" id="ARBA00022741"/>
    </source>
</evidence>
<dbReference type="InterPro" id="IPR003439">
    <property type="entry name" value="ABC_transporter-like_ATP-bd"/>
</dbReference>
<dbReference type="RefSeq" id="WP_069110825.1">
    <property type="nucleotide sequence ID" value="NZ_FNUC01000003.1"/>
</dbReference>
<keyword evidence="2" id="KW-0547">Nucleotide-binding</keyword>
<evidence type="ECO:0000313" key="6">
    <source>
        <dbReference type="Proteomes" id="UP000181980"/>
    </source>
</evidence>
<dbReference type="SMART" id="SM00382">
    <property type="entry name" value="AAA"/>
    <property type="match status" value="1"/>
</dbReference>